<evidence type="ECO:0000259" key="2">
    <source>
        <dbReference type="Pfam" id="PF16902"/>
    </source>
</evidence>
<dbReference type="InterPro" id="IPR036390">
    <property type="entry name" value="WH_DNA-bd_sf"/>
</dbReference>
<feature type="domain" description="WYL" evidence="1">
    <location>
        <begin position="143"/>
        <end position="216"/>
    </location>
</feature>
<dbReference type="InterPro" id="IPR036388">
    <property type="entry name" value="WH-like_DNA-bd_sf"/>
</dbReference>
<dbReference type="PROSITE" id="PS52050">
    <property type="entry name" value="WYL"/>
    <property type="match status" value="1"/>
</dbReference>
<dbReference type="EMBL" id="JACOPF010000003">
    <property type="protein sequence ID" value="MBC5690045.1"/>
    <property type="molecule type" value="Genomic_DNA"/>
</dbReference>
<dbReference type="InterPro" id="IPR051534">
    <property type="entry name" value="CBASS_pafABC_assoc_protein"/>
</dbReference>
<dbReference type="InterPro" id="IPR057727">
    <property type="entry name" value="WCX_dom"/>
</dbReference>
<dbReference type="Pfam" id="PF25583">
    <property type="entry name" value="WCX"/>
    <property type="match status" value="1"/>
</dbReference>
<sequence length="332" mass="38924">MSGTYSQKTRILYVMKILLKYSDEQHPLSREEISRHLQEYGIEAERKSIYDDIKILKEFGIDIENKRTRPAGFYIANREFELPELKLLVDAVQSSKFITRKKSNELIRKIETLTSVHEAKYLQRQVFVSNRIKTMNESIYYNVDKIHMAISQNYRIEFYYYEWTPIKTMQPRKNGMLYKISPWALSWDNENYYMIGYDKKAGMIKHYRVDKMMDITLTNLEREGKNEFAKFDMACYAKKVFGMFGGEEQKVTILCENILAGAMIDRFGKEVIMHPVDEAHFTVSADVSVSQQFYGWIMALGAGAVIVSPQTVADGFKQHVENVMKKYEENKK</sequence>
<name>A0A923RQY9_9FIRM</name>
<dbReference type="RefSeq" id="WP_186876695.1">
    <property type="nucleotide sequence ID" value="NZ_JACOPF010000003.1"/>
</dbReference>
<dbReference type="PANTHER" id="PTHR34580:SF1">
    <property type="entry name" value="PROTEIN PAFC"/>
    <property type="match status" value="1"/>
</dbReference>
<evidence type="ECO:0000259" key="3">
    <source>
        <dbReference type="Pfam" id="PF25583"/>
    </source>
</evidence>
<protein>
    <submittedName>
        <fullName evidence="4">WYL domain-containing protein</fullName>
    </submittedName>
</protein>
<dbReference type="SUPFAM" id="SSF46785">
    <property type="entry name" value="Winged helix' DNA-binding domain"/>
    <property type="match status" value="1"/>
</dbReference>
<dbReference type="InterPro" id="IPR026881">
    <property type="entry name" value="WYL_dom"/>
</dbReference>
<dbReference type="Pfam" id="PF13280">
    <property type="entry name" value="WYL"/>
    <property type="match status" value="1"/>
</dbReference>
<gene>
    <name evidence="4" type="ORF">H8S37_14095</name>
</gene>
<organism evidence="4 5">
    <name type="scientific">Mediterraneibacter hominis</name>
    <dbReference type="NCBI Taxonomy" id="2763054"/>
    <lineage>
        <taxon>Bacteria</taxon>
        <taxon>Bacillati</taxon>
        <taxon>Bacillota</taxon>
        <taxon>Clostridia</taxon>
        <taxon>Lachnospirales</taxon>
        <taxon>Lachnospiraceae</taxon>
        <taxon>Mediterraneibacter</taxon>
    </lineage>
</organism>
<dbReference type="Proteomes" id="UP000652477">
    <property type="component" value="Unassembled WGS sequence"/>
</dbReference>
<keyword evidence="5" id="KW-1185">Reference proteome</keyword>
<dbReference type="AlphaFoldDB" id="A0A923RQY9"/>
<comment type="caution">
    <text evidence="4">The sequence shown here is derived from an EMBL/GenBank/DDBJ whole genome shotgun (WGS) entry which is preliminary data.</text>
</comment>
<dbReference type="PANTHER" id="PTHR34580">
    <property type="match status" value="1"/>
</dbReference>
<feature type="domain" description="FokI D3" evidence="2">
    <location>
        <begin position="13"/>
        <end position="67"/>
    </location>
</feature>
<reference evidence="4" key="1">
    <citation type="submission" date="2020-08" db="EMBL/GenBank/DDBJ databases">
        <title>Genome public.</title>
        <authorList>
            <person name="Liu C."/>
            <person name="Sun Q."/>
        </authorList>
    </citation>
    <scope>NUCLEOTIDE SEQUENCE</scope>
    <source>
        <strain evidence="4">NSJ-55</strain>
    </source>
</reference>
<proteinExistence type="predicted"/>
<feature type="domain" description="WCX" evidence="3">
    <location>
        <begin position="250"/>
        <end position="321"/>
    </location>
</feature>
<accession>A0A923RQY9</accession>
<dbReference type="Pfam" id="PF16902">
    <property type="entry name" value="FokI_D3"/>
    <property type="match status" value="1"/>
</dbReference>
<evidence type="ECO:0000313" key="4">
    <source>
        <dbReference type="EMBL" id="MBC5690045.1"/>
    </source>
</evidence>
<dbReference type="InterPro" id="IPR031655">
    <property type="entry name" value="FokI_D3"/>
</dbReference>
<dbReference type="Gene3D" id="1.10.10.10">
    <property type="entry name" value="Winged helix-like DNA-binding domain superfamily/Winged helix DNA-binding domain"/>
    <property type="match status" value="1"/>
</dbReference>
<evidence type="ECO:0000313" key="5">
    <source>
        <dbReference type="Proteomes" id="UP000652477"/>
    </source>
</evidence>
<evidence type="ECO:0000259" key="1">
    <source>
        <dbReference type="Pfam" id="PF13280"/>
    </source>
</evidence>